<dbReference type="RefSeq" id="WP_254421698.1">
    <property type="nucleotide sequence ID" value="NZ_CP099837.1"/>
</dbReference>
<proteinExistence type="predicted"/>
<evidence type="ECO:0000313" key="1">
    <source>
        <dbReference type="EMBL" id="USY22950.1"/>
    </source>
</evidence>
<dbReference type="EMBL" id="CP099837">
    <property type="protein sequence ID" value="USY22950.1"/>
    <property type="molecule type" value="Genomic_DNA"/>
</dbReference>
<accession>A0ABY5DG73</accession>
<sequence>MAGPHCLLELPEAVREEDVCAEAALRGLALEGLSAFRQGLGEGRSALVIGCGADRPRLFRTALRAAVDSVAARTS</sequence>
<reference evidence="1" key="1">
    <citation type="submission" date="2022-06" db="EMBL/GenBank/DDBJ databases">
        <authorList>
            <person name="Ping M."/>
        </authorList>
    </citation>
    <scope>NUCLEOTIDE SEQUENCE</scope>
    <source>
        <strain evidence="1">JCM11759T</strain>
    </source>
</reference>
<gene>
    <name evidence="1" type="ORF">NE857_15825</name>
</gene>
<dbReference type="Proteomes" id="UP001055940">
    <property type="component" value="Chromosome"/>
</dbReference>
<organism evidence="1 2">
    <name type="scientific">Nocardiopsis exhalans</name>
    <dbReference type="NCBI Taxonomy" id="163604"/>
    <lineage>
        <taxon>Bacteria</taxon>
        <taxon>Bacillati</taxon>
        <taxon>Actinomycetota</taxon>
        <taxon>Actinomycetes</taxon>
        <taxon>Streptosporangiales</taxon>
        <taxon>Nocardiopsidaceae</taxon>
        <taxon>Nocardiopsis</taxon>
    </lineage>
</organism>
<protein>
    <submittedName>
        <fullName evidence="1">Uncharacterized protein</fullName>
    </submittedName>
</protein>
<name>A0ABY5DG73_9ACTN</name>
<evidence type="ECO:0000313" key="2">
    <source>
        <dbReference type="Proteomes" id="UP001055940"/>
    </source>
</evidence>
<keyword evidence="2" id="KW-1185">Reference proteome</keyword>